<dbReference type="Proteomes" id="UP001170624">
    <property type="component" value="Unassembled WGS sequence"/>
</dbReference>
<proteinExistence type="predicted"/>
<comment type="caution">
    <text evidence="2">The sequence shown here is derived from an EMBL/GenBank/DDBJ whole genome shotgun (WGS) entry which is preliminary data.</text>
</comment>
<evidence type="ECO:0000313" key="3">
    <source>
        <dbReference type="Proteomes" id="UP001170624"/>
    </source>
</evidence>
<evidence type="ECO:0000256" key="1">
    <source>
        <dbReference type="SAM" id="MobiDB-lite"/>
    </source>
</evidence>
<evidence type="ECO:0008006" key="4">
    <source>
        <dbReference type="Google" id="ProtNLM"/>
    </source>
</evidence>
<organism evidence="2 3">
    <name type="scientific">Photobacterium sanguinicancri</name>
    <dbReference type="NCBI Taxonomy" id="875932"/>
    <lineage>
        <taxon>Bacteria</taxon>
        <taxon>Pseudomonadati</taxon>
        <taxon>Pseudomonadota</taxon>
        <taxon>Gammaproteobacteria</taxon>
        <taxon>Vibrionales</taxon>
        <taxon>Vibrionaceae</taxon>
        <taxon>Photobacterium</taxon>
    </lineage>
</organism>
<name>A0AAW7Y0H3_9GAMM</name>
<dbReference type="EMBL" id="JAUOPU010000003">
    <property type="protein sequence ID" value="MDO6541929.1"/>
    <property type="molecule type" value="Genomic_DNA"/>
</dbReference>
<dbReference type="RefSeq" id="WP_303498589.1">
    <property type="nucleotide sequence ID" value="NZ_JAUOPU010000003.1"/>
</dbReference>
<accession>A0AAW7Y0H3</accession>
<feature type="region of interest" description="Disordered" evidence="1">
    <location>
        <begin position="63"/>
        <end position="82"/>
    </location>
</feature>
<gene>
    <name evidence="2" type="ORF">Q4568_05275</name>
</gene>
<evidence type="ECO:0000313" key="2">
    <source>
        <dbReference type="EMBL" id="MDO6541929.1"/>
    </source>
</evidence>
<protein>
    <recommendedName>
        <fullName evidence="4">CopL family metal-binding regulatory protein</fullName>
    </recommendedName>
</protein>
<sequence length="157" mass="16907">MPILLRLFSLPATTLVVIISLIMQPVLAQQQMSNMAGNHQHSIAVLDAKVTSIAKSEHVPECMQPESHLHHESQTSSPSLCMTTSHSSGASQQADVSCCSSMDMLDSCCNITHCQSHPFITASLPAISHAQTSRAPIIHTLSSPIQSTDNLFRPPIV</sequence>
<dbReference type="AlphaFoldDB" id="A0AAW7Y0H3"/>
<reference evidence="2" key="1">
    <citation type="submission" date="2023-07" db="EMBL/GenBank/DDBJ databases">
        <title>Genome content predicts the carbon catabolic preferences of heterotrophic bacteria.</title>
        <authorList>
            <person name="Gralka M."/>
        </authorList>
    </citation>
    <scope>NUCLEOTIDE SEQUENCE</scope>
    <source>
        <strain evidence="2">G2M05</strain>
    </source>
</reference>